<organism evidence="1 2">
    <name type="scientific">Aspergillus caelatus</name>
    <dbReference type="NCBI Taxonomy" id="61420"/>
    <lineage>
        <taxon>Eukaryota</taxon>
        <taxon>Fungi</taxon>
        <taxon>Dikarya</taxon>
        <taxon>Ascomycota</taxon>
        <taxon>Pezizomycotina</taxon>
        <taxon>Eurotiomycetes</taxon>
        <taxon>Eurotiomycetidae</taxon>
        <taxon>Eurotiales</taxon>
        <taxon>Aspergillaceae</taxon>
        <taxon>Aspergillus</taxon>
        <taxon>Aspergillus subgen. Circumdati</taxon>
    </lineage>
</organism>
<gene>
    <name evidence="1" type="ORF">BDV27DRAFT_119460</name>
</gene>
<evidence type="ECO:0000313" key="2">
    <source>
        <dbReference type="Proteomes" id="UP000326268"/>
    </source>
</evidence>
<reference evidence="1 2" key="1">
    <citation type="submission" date="2019-04" db="EMBL/GenBank/DDBJ databases">
        <title>Friends and foes A comparative genomics studyof 23 Aspergillus species from section Flavi.</title>
        <authorList>
            <consortium name="DOE Joint Genome Institute"/>
            <person name="Kjaerbolling I."/>
            <person name="Vesth T."/>
            <person name="Frisvad J.C."/>
            <person name="Nybo J.L."/>
            <person name="Theobald S."/>
            <person name="Kildgaard S."/>
            <person name="Isbrandt T."/>
            <person name="Kuo A."/>
            <person name="Sato A."/>
            <person name="Lyhne E.K."/>
            <person name="Kogle M.E."/>
            <person name="Wiebenga A."/>
            <person name="Kun R.S."/>
            <person name="Lubbers R.J."/>
            <person name="Makela M.R."/>
            <person name="Barry K."/>
            <person name="Chovatia M."/>
            <person name="Clum A."/>
            <person name="Daum C."/>
            <person name="Haridas S."/>
            <person name="He G."/>
            <person name="LaButti K."/>
            <person name="Lipzen A."/>
            <person name="Mondo S."/>
            <person name="Riley R."/>
            <person name="Salamov A."/>
            <person name="Simmons B.A."/>
            <person name="Magnuson J.K."/>
            <person name="Henrissat B."/>
            <person name="Mortensen U.H."/>
            <person name="Larsen T.O."/>
            <person name="Devries R.P."/>
            <person name="Grigoriev I.V."/>
            <person name="Machida M."/>
            <person name="Baker S.E."/>
            <person name="Andersen M.R."/>
        </authorList>
    </citation>
    <scope>NUCLEOTIDE SEQUENCE [LARGE SCALE GENOMIC DNA]</scope>
    <source>
        <strain evidence="1 2">CBS 763.97</strain>
    </source>
</reference>
<protein>
    <submittedName>
        <fullName evidence="1">Uncharacterized protein</fullName>
    </submittedName>
</protein>
<dbReference type="OrthoDB" id="3477330at2759"/>
<evidence type="ECO:0000313" key="1">
    <source>
        <dbReference type="EMBL" id="KAE8370454.1"/>
    </source>
</evidence>
<dbReference type="EMBL" id="ML737565">
    <property type="protein sequence ID" value="KAE8370454.1"/>
    <property type="molecule type" value="Genomic_DNA"/>
</dbReference>
<sequence>MKAEGSTSNIQNALSIALVSVSAFTLSNDSRWTIEATTFRGQTFNGLKTLNRTELRI</sequence>
<dbReference type="RefSeq" id="XP_031933535.1">
    <property type="nucleotide sequence ID" value="XM_032064870.1"/>
</dbReference>
<dbReference type="Proteomes" id="UP000326268">
    <property type="component" value="Unassembled WGS sequence"/>
</dbReference>
<accession>A0A5N7AKK0</accession>
<dbReference type="GeneID" id="43649316"/>
<name>A0A5N7AKK0_9EURO</name>
<dbReference type="AlphaFoldDB" id="A0A5N7AKK0"/>
<keyword evidence="2" id="KW-1185">Reference proteome</keyword>
<proteinExistence type="predicted"/>